<dbReference type="AlphaFoldDB" id="A0AAD9V3G4"/>
<comment type="caution">
    <text evidence="1">The sequence shown here is derived from an EMBL/GenBank/DDBJ whole genome shotgun (WGS) entry which is preliminary data.</text>
</comment>
<dbReference type="Proteomes" id="UP001249851">
    <property type="component" value="Unassembled WGS sequence"/>
</dbReference>
<evidence type="ECO:0000313" key="2">
    <source>
        <dbReference type="Proteomes" id="UP001249851"/>
    </source>
</evidence>
<dbReference type="EMBL" id="JARQWQ010000039">
    <property type="protein sequence ID" value="KAK2559742.1"/>
    <property type="molecule type" value="Genomic_DNA"/>
</dbReference>
<evidence type="ECO:0000313" key="1">
    <source>
        <dbReference type="EMBL" id="KAK2559742.1"/>
    </source>
</evidence>
<reference evidence="1" key="1">
    <citation type="journal article" date="2023" name="G3 (Bethesda)">
        <title>Whole genome assembly and annotation of the endangered Caribbean coral Acropora cervicornis.</title>
        <authorList>
            <person name="Selwyn J.D."/>
            <person name="Vollmer S.V."/>
        </authorList>
    </citation>
    <scope>NUCLEOTIDE SEQUENCE</scope>
    <source>
        <strain evidence="1">K2</strain>
    </source>
</reference>
<sequence length="36" mass="4083">MSFTTTRFGVSVKTLHVKMVDHVARFMKTNLLSVTV</sequence>
<accession>A0AAD9V3G4</accession>
<organism evidence="1 2">
    <name type="scientific">Acropora cervicornis</name>
    <name type="common">Staghorn coral</name>
    <dbReference type="NCBI Taxonomy" id="6130"/>
    <lineage>
        <taxon>Eukaryota</taxon>
        <taxon>Metazoa</taxon>
        <taxon>Cnidaria</taxon>
        <taxon>Anthozoa</taxon>
        <taxon>Hexacorallia</taxon>
        <taxon>Scleractinia</taxon>
        <taxon>Astrocoeniina</taxon>
        <taxon>Acroporidae</taxon>
        <taxon>Acropora</taxon>
    </lineage>
</organism>
<protein>
    <submittedName>
        <fullName evidence="1">Uncharacterized protein</fullName>
    </submittedName>
</protein>
<gene>
    <name evidence="1" type="ORF">P5673_017833</name>
</gene>
<reference evidence="1" key="2">
    <citation type="journal article" date="2023" name="Science">
        <title>Genomic signatures of disease resistance in endangered staghorn corals.</title>
        <authorList>
            <person name="Vollmer S.V."/>
            <person name="Selwyn J.D."/>
            <person name="Despard B.A."/>
            <person name="Roesel C.L."/>
        </authorList>
    </citation>
    <scope>NUCLEOTIDE SEQUENCE</scope>
    <source>
        <strain evidence="1">K2</strain>
    </source>
</reference>
<keyword evidence="2" id="KW-1185">Reference proteome</keyword>
<proteinExistence type="predicted"/>
<name>A0AAD9V3G4_ACRCE</name>